<comment type="caution">
    <text evidence="1">The sequence shown here is derived from an EMBL/GenBank/DDBJ whole genome shotgun (WGS) entry which is preliminary data.</text>
</comment>
<sequence length="59" mass="6770">MNKADKLNLANYKETVDNLIADGRVSRGKAYVQTEEQYKLLQEYAASLVQAESDYVYYS</sequence>
<dbReference type="EMBL" id="JACCKB010000055">
    <property type="protein sequence ID" value="NYZ68947.1"/>
    <property type="molecule type" value="Genomic_DNA"/>
</dbReference>
<gene>
    <name evidence="1" type="ORF">H0A36_23280</name>
</gene>
<name>A0A853IHP3_9GAMM</name>
<dbReference type="Proteomes" id="UP000569732">
    <property type="component" value="Unassembled WGS sequence"/>
</dbReference>
<protein>
    <submittedName>
        <fullName evidence="1">Uncharacterized protein</fullName>
    </submittedName>
</protein>
<organism evidence="1 2">
    <name type="scientific">Spartinivicinus marinus</name>
    <dbReference type="NCBI Taxonomy" id="2994442"/>
    <lineage>
        <taxon>Bacteria</taxon>
        <taxon>Pseudomonadati</taxon>
        <taxon>Pseudomonadota</taxon>
        <taxon>Gammaproteobacteria</taxon>
        <taxon>Oceanospirillales</taxon>
        <taxon>Zooshikellaceae</taxon>
        <taxon>Spartinivicinus</taxon>
    </lineage>
</organism>
<keyword evidence="2" id="KW-1185">Reference proteome</keyword>
<reference evidence="1 2" key="1">
    <citation type="submission" date="2020-07" db="EMBL/GenBank/DDBJ databases">
        <title>Endozoicomonas sp. nov., isolated from sediment.</title>
        <authorList>
            <person name="Gu T."/>
        </authorList>
    </citation>
    <scope>NUCLEOTIDE SEQUENCE [LARGE SCALE GENOMIC DNA]</scope>
    <source>
        <strain evidence="1 2">SM1973</strain>
    </source>
</reference>
<accession>A0A853IHP3</accession>
<dbReference type="AlphaFoldDB" id="A0A853IHP3"/>
<evidence type="ECO:0000313" key="1">
    <source>
        <dbReference type="EMBL" id="NYZ68947.1"/>
    </source>
</evidence>
<proteinExistence type="predicted"/>
<evidence type="ECO:0000313" key="2">
    <source>
        <dbReference type="Proteomes" id="UP000569732"/>
    </source>
</evidence>
<dbReference type="RefSeq" id="WP_180570948.1">
    <property type="nucleotide sequence ID" value="NZ_JACCKB010000055.1"/>
</dbReference>